<keyword evidence="5" id="KW-1185">Reference proteome</keyword>
<feature type="chain" id="PRO_5040791379" description="HEAT repeat domain-containing protein" evidence="3">
    <location>
        <begin position="20"/>
        <end position="266"/>
    </location>
</feature>
<dbReference type="EMBL" id="JAMLDY010000003">
    <property type="protein sequence ID" value="MCP3733943.1"/>
    <property type="molecule type" value="Genomic_DNA"/>
</dbReference>
<evidence type="ECO:0008006" key="6">
    <source>
        <dbReference type="Google" id="ProtNLM"/>
    </source>
</evidence>
<feature type="signal peptide" evidence="3">
    <location>
        <begin position="1"/>
        <end position="19"/>
    </location>
</feature>
<evidence type="ECO:0000256" key="3">
    <source>
        <dbReference type="SAM" id="SignalP"/>
    </source>
</evidence>
<feature type="transmembrane region" description="Helical" evidence="2">
    <location>
        <begin position="51"/>
        <end position="68"/>
    </location>
</feature>
<sequence>MTVRLVALAVLDLAAVALAAMAGAAGWGLAGHALASGAGYAIWLHTAEDKGFAAAIGGVLGPVGLLVGRPFDRRSRPAASHAAFDPATPSRTSSGAGPSVARMLDGRIHHAAPETLGSLVTILRHGDIVARRRALETVVRSFEPSLSPLIAQALTDGDQTIRALAAAASARVAQNLALARSGESAGPAATATLAALLADHARADVLLSDSQRGHLREDAVALAPEGIALQVEAAWAAGDYATIDRLAAAEDAPDDVARWWRSEATA</sequence>
<gene>
    <name evidence="4" type="ORF">M9979_03520</name>
</gene>
<evidence type="ECO:0000313" key="5">
    <source>
        <dbReference type="Proteomes" id="UP001139486"/>
    </source>
</evidence>
<protein>
    <recommendedName>
        <fullName evidence="6">HEAT repeat domain-containing protein</fullName>
    </recommendedName>
</protein>
<feature type="region of interest" description="Disordered" evidence="1">
    <location>
        <begin position="78"/>
        <end position="99"/>
    </location>
</feature>
<proteinExistence type="predicted"/>
<name>A0A9X2HMX6_9SPHN</name>
<evidence type="ECO:0000313" key="4">
    <source>
        <dbReference type="EMBL" id="MCP3733943.1"/>
    </source>
</evidence>
<evidence type="ECO:0000256" key="1">
    <source>
        <dbReference type="SAM" id="MobiDB-lite"/>
    </source>
</evidence>
<dbReference type="InterPro" id="IPR016024">
    <property type="entry name" value="ARM-type_fold"/>
</dbReference>
<dbReference type="SUPFAM" id="SSF48371">
    <property type="entry name" value="ARM repeat"/>
    <property type="match status" value="1"/>
</dbReference>
<keyword evidence="3" id="KW-0732">Signal</keyword>
<keyword evidence="2" id="KW-1133">Transmembrane helix</keyword>
<keyword evidence="2" id="KW-0812">Transmembrane</keyword>
<organism evidence="4 5">
    <name type="scientific">Sphingomonas liriopis</name>
    <dbReference type="NCBI Taxonomy" id="2949094"/>
    <lineage>
        <taxon>Bacteria</taxon>
        <taxon>Pseudomonadati</taxon>
        <taxon>Pseudomonadota</taxon>
        <taxon>Alphaproteobacteria</taxon>
        <taxon>Sphingomonadales</taxon>
        <taxon>Sphingomonadaceae</taxon>
        <taxon>Sphingomonas</taxon>
    </lineage>
</organism>
<dbReference type="Proteomes" id="UP001139486">
    <property type="component" value="Unassembled WGS sequence"/>
</dbReference>
<accession>A0A9X2HMX6</accession>
<evidence type="ECO:0000256" key="2">
    <source>
        <dbReference type="SAM" id="Phobius"/>
    </source>
</evidence>
<comment type="caution">
    <text evidence="4">The sequence shown here is derived from an EMBL/GenBank/DDBJ whole genome shotgun (WGS) entry which is preliminary data.</text>
</comment>
<reference evidence="4" key="1">
    <citation type="submission" date="2022-05" db="EMBL/GenBank/DDBJ databases">
        <title>Sphingomonas sp. strain RP10 Genome sequencing and assembly.</title>
        <authorList>
            <person name="Kim I."/>
        </authorList>
    </citation>
    <scope>NUCLEOTIDE SEQUENCE</scope>
    <source>
        <strain evidence="4">RP10</strain>
    </source>
</reference>
<dbReference type="AlphaFoldDB" id="A0A9X2HMX6"/>
<keyword evidence="2" id="KW-0472">Membrane</keyword>
<dbReference type="RefSeq" id="WP_254287950.1">
    <property type="nucleotide sequence ID" value="NZ_JAMLDY010000003.1"/>
</dbReference>